<organism evidence="2 3">
    <name type="scientific">Staphylococcus hyicus</name>
    <dbReference type="NCBI Taxonomy" id="1284"/>
    <lineage>
        <taxon>Bacteria</taxon>
        <taxon>Bacillati</taxon>
        <taxon>Bacillota</taxon>
        <taxon>Bacilli</taxon>
        <taxon>Bacillales</taxon>
        <taxon>Staphylococcaceae</taxon>
        <taxon>Staphylococcus</taxon>
    </lineage>
</organism>
<comment type="caution">
    <text evidence="2">The sequence shown here is derived from an EMBL/GenBank/DDBJ whole genome shotgun (WGS) entry which is preliminary data.</text>
</comment>
<protein>
    <submittedName>
        <fullName evidence="2">Uncharacterized protein</fullName>
    </submittedName>
</protein>
<proteinExistence type="predicted"/>
<dbReference type="RefSeq" id="WP_107632564.1">
    <property type="nucleotide sequence ID" value="NZ_CP170216.1"/>
</dbReference>
<keyword evidence="1" id="KW-0472">Membrane</keyword>
<feature type="transmembrane region" description="Helical" evidence="1">
    <location>
        <begin position="47"/>
        <end position="69"/>
    </location>
</feature>
<dbReference type="Proteomes" id="UP000285625">
    <property type="component" value="Unassembled WGS sequence"/>
</dbReference>
<feature type="transmembrane region" description="Helical" evidence="1">
    <location>
        <begin position="20"/>
        <end position="41"/>
    </location>
</feature>
<keyword evidence="1" id="KW-0812">Transmembrane</keyword>
<reference evidence="2 3" key="1">
    <citation type="journal article" date="2016" name="Front. Microbiol.">
        <title>Comprehensive Phylogenetic Analysis of Bovine Non-aureus Staphylococci Species Based on Whole-Genome Sequencing.</title>
        <authorList>
            <person name="Naushad S."/>
            <person name="Barkema H.W."/>
            <person name="Luby C."/>
            <person name="Condas L.A."/>
            <person name="Nobrega D.B."/>
            <person name="Carson D.A."/>
            <person name="De Buck J."/>
        </authorList>
    </citation>
    <scope>NUCLEOTIDE SEQUENCE [LARGE SCALE GENOMIC DNA]</scope>
    <source>
        <strain evidence="2 3">SNUC 5959</strain>
    </source>
</reference>
<keyword evidence="1" id="KW-1133">Transmembrane helix</keyword>
<evidence type="ECO:0000313" key="2">
    <source>
        <dbReference type="EMBL" id="RIO45493.1"/>
    </source>
</evidence>
<dbReference type="AlphaFoldDB" id="A0A2T4R7X3"/>
<evidence type="ECO:0000256" key="1">
    <source>
        <dbReference type="SAM" id="Phobius"/>
    </source>
</evidence>
<evidence type="ECO:0000313" key="3">
    <source>
        <dbReference type="Proteomes" id="UP000285625"/>
    </source>
</evidence>
<name>A0A2T4R7X3_STAHY</name>
<accession>A0A2T4R7X3</accession>
<sequence>MTQCPKCQSERIGETRSGCLLLLVIFTTIFFGIQCIVYVSSGALTKNLIGSLVVLTVYAAILFIVWWIYKKKGKRYYCVDCQSEFKPENLENIQKGHEKT</sequence>
<dbReference type="EMBL" id="QXVO01000020">
    <property type="protein sequence ID" value="RIO45493.1"/>
    <property type="molecule type" value="Genomic_DNA"/>
</dbReference>
<gene>
    <name evidence="2" type="ORF">BUZ57_07450</name>
</gene>